<dbReference type="AlphaFoldDB" id="I8UIM6"/>
<dbReference type="PROSITE" id="PS50801">
    <property type="entry name" value="STAS"/>
    <property type="match status" value="1"/>
</dbReference>
<dbReference type="CDD" id="cd07041">
    <property type="entry name" value="STAS_RsbR_RsbS_like"/>
    <property type="match status" value="1"/>
</dbReference>
<organism evidence="2 3">
    <name type="scientific">Fictibacillus macauensis ZFHKF-1</name>
    <dbReference type="NCBI Taxonomy" id="1196324"/>
    <lineage>
        <taxon>Bacteria</taxon>
        <taxon>Bacillati</taxon>
        <taxon>Bacillota</taxon>
        <taxon>Bacilli</taxon>
        <taxon>Bacillales</taxon>
        <taxon>Fictibacillaceae</taxon>
        <taxon>Fictibacillus</taxon>
    </lineage>
</organism>
<comment type="caution">
    <text evidence="2">The sequence shown here is derived from an EMBL/GenBank/DDBJ whole genome shotgun (WGS) entry which is preliminary data.</text>
</comment>
<protein>
    <submittedName>
        <fullName evidence="2">Anti-sigma-factor antagonist</fullName>
    </submittedName>
</protein>
<dbReference type="OrthoDB" id="9797171at2"/>
<dbReference type="RefSeq" id="WP_007200945.1">
    <property type="nucleotide sequence ID" value="NZ_AKKV01000020.1"/>
</dbReference>
<dbReference type="Proteomes" id="UP000004080">
    <property type="component" value="Unassembled WGS sequence"/>
</dbReference>
<evidence type="ECO:0000259" key="1">
    <source>
        <dbReference type="PROSITE" id="PS50801"/>
    </source>
</evidence>
<feature type="domain" description="STAS" evidence="1">
    <location>
        <begin position="1"/>
        <end position="112"/>
    </location>
</feature>
<dbReference type="Gene3D" id="3.30.750.24">
    <property type="entry name" value="STAS domain"/>
    <property type="match status" value="1"/>
</dbReference>
<evidence type="ECO:0000313" key="3">
    <source>
        <dbReference type="Proteomes" id="UP000004080"/>
    </source>
</evidence>
<dbReference type="InterPro" id="IPR002645">
    <property type="entry name" value="STAS_dom"/>
</dbReference>
<accession>I8UIM6</accession>
<dbReference type="EMBL" id="AKKV01000020">
    <property type="protein sequence ID" value="EIT86750.1"/>
    <property type="molecule type" value="Genomic_DNA"/>
</dbReference>
<dbReference type="InterPro" id="IPR051932">
    <property type="entry name" value="Bact_StressResp_Reg"/>
</dbReference>
<keyword evidence="3" id="KW-1185">Reference proteome</keyword>
<evidence type="ECO:0000313" key="2">
    <source>
        <dbReference type="EMBL" id="EIT86750.1"/>
    </source>
</evidence>
<dbReference type="SUPFAM" id="SSF52091">
    <property type="entry name" value="SpoIIaa-like"/>
    <property type="match status" value="1"/>
</dbReference>
<dbReference type="Pfam" id="PF01740">
    <property type="entry name" value="STAS"/>
    <property type="match status" value="1"/>
</dbReference>
<dbReference type="eggNOG" id="COG1366">
    <property type="taxonomic scope" value="Bacteria"/>
</dbReference>
<gene>
    <name evidence="2" type="ORF">A374_04229</name>
</gene>
<proteinExistence type="predicted"/>
<dbReference type="PATRIC" id="fig|1196324.3.peg.859"/>
<name>I8UIM6_9BACL</name>
<dbReference type="STRING" id="1196324.A374_04229"/>
<sequence length="123" mass="13687">MGIPILKYSDSLFVSIQEELDDEKVVTLQQDILRDIQRHSAARVILDVSALDIIDSYSAKVFSESVQMAELMGAKVVLTGVQPAVAITLHEMGISMQHIKTALDIESGLEALKKMENEIKFER</sequence>
<dbReference type="PANTHER" id="PTHR33745">
    <property type="entry name" value="RSBT ANTAGONIST PROTEIN RSBS-RELATED"/>
    <property type="match status" value="1"/>
</dbReference>
<dbReference type="PANTHER" id="PTHR33745:SF1">
    <property type="entry name" value="RSBT ANTAGONIST PROTEIN RSBS"/>
    <property type="match status" value="1"/>
</dbReference>
<reference evidence="2 3" key="1">
    <citation type="journal article" date="2012" name="J. Bacteriol.">
        <title>Genome of Bacillus macauensis ZFHKF-1, a Long-Chain-Forming Bacterium.</title>
        <authorList>
            <person name="Cai L."/>
            <person name="Zhang T."/>
        </authorList>
    </citation>
    <scope>NUCLEOTIDE SEQUENCE [LARGE SCALE GENOMIC DNA]</scope>
    <source>
        <strain evidence="2 3">ZFHKF-1</strain>
    </source>
</reference>
<dbReference type="InterPro" id="IPR036513">
    <property type="entry name" value="STAS_dom_sf"/>
</dbReference>